<dbReference type="AlphaFoldDB" id="A0A0D2AIQ5"/>
<dbReference type="RefSeq" id="XP_016208683.1">
    <property type="nucleotide sequence ID" value="XM_016363484.1"/>
</dbReference>
<evidence type="ECO:0000313" key="3">
    <source>
        <dbReference type="Proteomes" id="UP000053259"/>
    </source>
</evidence>
<sequence length="638" mass="71199">MSVAMPAKTGKRSLEDQVFSSKPVYRQRHFRHRVRAVQAVMPREESPRPRKRRRIQTTMTQLELGRRSFLDVIGDSDGDEESADERDATRKPARATRKSRLPAKTESQDTLTQFVKRSSDHRGTVIRDSEDEDEEATLSDDEGPNPDEAGVKQPLPAPKHALQPSEHAMQHKCRKKNLEQAGREYDGEGQSSPEMHTVQPASTSRAGRREFTTPKKIRVLPVPSSRSPPDTHLSTQVTPRLVELPEPRSPLEEKSVNIQSSHWTSGDAKTPNRLTQNPRSNPERIRESPSKRRVRDFNARLALFEKENARSGMQRQSNRSSVLRSSTRSSIDMQAAPLRAANCESQYPMPGIETQDALFQLPAVDGASHLSGAIPCSGGQGQVHLDDQMGLSTERHSHSEGEEGQILIPSSQTQKPSKINDTNELDDADLRKTSSPCLKQESLPGSTYTSKTALEFSLRDTQDLASDQLMRETQQMFFERVPSSPPFMTPSARARSNGSISASPSRSHQVRPSQATTVDETMTSSSLRGQHGSVFSVQPKFTSQTNVVYSSPLNTPRRPQTINVTAKSKSRFPNVQNGLADLSSSPRLPEPKTPSILRNLKAPLRLNDLVSDSLEHSYPMPPSWRYDEDQDEDEDDEL</sequence>
<dbReference type="GeneID" id="27317400"/>
<dbReference type="EMBL" id="KN847596">
    <property type="protein sequence ID" value="KIV98813.1"/>
    <property type="molecule type" value="Genomic_DNA"/>
</dbReference>
<feature type="compositionally biased region" description="Basic residues" evidence="1">
    <location>
        <begin position="91"/>
        <end position="101"/>
    </location>
</feature>
<feature type="compositionally biased region" description="Polar residues" evidence="1">
    <location>
        <begin position="408"/>
        <end position="422"/>
    </location>
</feature>
<feature type="compositionally biased region" description="Basic and acidic residues" evidence="1">
    <location>
        <begin position="176"/>
        <end position="186"/>
    </location>
</feature>
<feature type="region of interest" description="Disordered" evidence="1">
    <location>
        <begin position="1"/>
        <end position="21"/>
    </location>
</feature>
<feature type="region of interest" description="Disordered" evidence="1">
    <location>
        <begin position="392"/>
        <end position="429"/>
    </location>
</feature>
<feature type="compositionally biased region" description="Basic and acidic residues" evidence="1">
    <location>
        <begin position="281"/>
        <end position="309"/>
    </location>
</feature>
<feature type="compositionally biased region" description="Basic and acidic residues" evidence="1">
    <location>
        <begin position="243"/>
        <end position="255"/>
    </location>
</feature>
<feature type="compositionally biased region" description="Low complexity" evidence="1">
    <location>
        <begin position="219"/>
        <end position="228"/>
    </location>
</feature>
<feature type="compositionally biased region" description="Low complexity" evidence="1">
    <location>
        <begin position="315"/>
        <end position="329"/>
    </location>
</feature>
<reference evidence="2 3" key="1">
    <citation type="submission" date="2015-01" db="EMBL/GenBank/DDBJ databases">
        <title>The Genome Sequence of Ochroconis gallopava CBS43764.</title>
        <authorList>
            <consortium name="The Broad Institute Genomics Platform"/>
            <person name="Cuomo C."/>
            <person name="de Hoog S."/>
            <person name="Gorbushina A."/>
            <person name="Stielow B."/>
            <person name="Teixiera M."/>
            <person name="Abouelleil A."/>
            <person name="Chapman S.B."/>
            <person name="Priest M."/>
            <person name="Young S.K."/>
            <person name="Wortman J."/>
            <person name="Nusbaum C."/>
            <person name="Birren B."/>
        </authorList>
    </citation>
    <scope>NUCLEOTIDE SEQUENCE [LARGE SCALE GENOMIC DNA]</scope>
    <source>
        <strain evidence="2 3">CBS 43764</strain>
    </source>
</reference>
<evidence type="ECO:0000313" key="2">
    <source>
        <dbReference type="EMBL" id="KIV98813.1"/>
    </source>
</evidence>
<feature type="region of interest" description="Disordered" evidence="1">
    <location>
        <begin position="481"/>
        <end position="533"/>
    </location>
</feature>
<feature type="compositionally biased region" description="Acidic residues" evidence="1">
    <location>
        <begin position="74"/>
        <end position="84"/>
    </location>
</feature>
<organism evidence="2 3">
    <name type="scientific">Verruconis gallopava</name>
    <dbReference type="NCBI Taxonomy" id="253628"/>
    <lineage>
        <taxon>Eukaryota</taxon>
        <taxon>Fungi</taxon>
        <taxon>Dikarya</taxon>
        <taxon>Ascomycota</taxon>
        <taxon>Pezizomycotina</taxon>
        <taxon>Dothideomycetes</taxon>
        <taxon>Pleosporomycetidae</taxon>
        <taxon>Venturiales</taxon>
        <taxon>Sympoventuriaceae</taxon>
        <taxon>Verruconis</taxon>
    </lineage>
</organism>
<protein>
    <submittedName>
        <fullName evidence="2">Uncharacterized protein</fullName>
    </submittedName>
</protein>
<feature type="compositionally biased region" description="Polar residues" evidence="1">
    <location>
        <begin position="494"/>
        <end position="533"/>
    </location>
</feature>
<keyword evidence="3" id="KW-1185">Reference proteome</keyword>
<feature type="compositionally biased region" description="Acidic residues" evidence="1">
    <location>
        <begin position="628"/>
        <end position="638"/>
    </location>
</feature>
<feature type="compositionally biased region" description="Polar residues" evidence="1">
    <location>
        <begin position="189"/>
        <end position="205"/>
    </location>
</feature>
<feature type="compositionally biased region" description="Acidic residues" evidence="1">
    <location>
        <begin position="129"/>
        <end position="145"/>
    </location>
</feature>
<accession>A0A0D2AIQ5</accession>
<feature type="region of interest" description="Disordered" evidence="1">
    <location>
        <begin position="39"/>
        <end position="329"/>
    </location>
</feature>
<feature type="region of interest" description="Disordered" evidence="1">
    <location>
        <begin position="612"/>
        <end position="638"/>
    </location>
</feature>
<dbReference type="HOGENOM" id="CLU_429065_0_0_1"/>
<dbReference type="VEuPathDB" id="FungiDB:PV09_09427"/>
<proteinExistence type="predicted"/>
<dbReference type="InParanoid" id="A0A0D2AIQ5"/>
<feature type="region of interest" description="Disordered" evidence="1">
    <location>
        <begin position="573"/>
        <end position="596"/>
    </location>
</feature>
<gene>
    <name evidence="2" type="ORF">PV09_09427</name>
</gene>
<feature type="compositionally biased region" description="Basic and acidic residues" evidence="1">
    <location>
        <begin position="117"/>
        <end position="128"/>
    </location>
</feature>
<name>A0A0D2AIQ5_9PEZI</name>
<feature type="compositionally biased region" description="Polar residues" evidence="1">
    <location>
        <begin position="573"/>
        <end position="586"/>
    </location>
</feature>
<dbReference type="Proteomes" id="UP000053259">
    <property type="component" value="Unassembled WGS sequence"/>
</dbReference>
<evidence type="ECO:0000256" key="1">
    <source>
        <dbReference type="SAM" id="MobiDB-lite"/>
    </source>
</evidence>